<dbReference type="SUPFAM" id="SSF46785">
    <property type="entry name" value="Winged helix' DNA-binding domain"/>
    <property type="match status" value="1"/>
</dbReference>
<evidence type="ECO:0000256" key="4">
    <source>
        <dbReference type="ARBA" id="ARBA00023163"/>
    </source>
</evidence>
<dbReference type="InterPro" id="IPR005119">
    <property type="entry name" value="LysR_subst-bd"/>
</dbReference>
<dbReference type="InterPro" id="IPR036390">
    <property type="entry name" value="WH_DNA-bd_sf"/>
</dbReference>
<dbReference type="InterPro" id="IPR036388">
    <property type="entry name" value="WH-like_DNA-bd_sf"/>
</dbReference>
<dbReference type="Gene3D" id="1.10.10.10">
    <property type="entry name" value="Winged helix-like DNA-binding domain superfamily/Winged helix DNA-binding domain"/>
    <property type="match status" value="1"/>
</dbReference>
<dbReference type="EMBL" id="PUEJ01000001">
    <property type="protein sequence ID" value="PRH89344.1"/>
    <property type="molecule type" value="Genomic_DNA"/>
</dbReference>
<dbReference type="GO" id="GO:0006351">
    <property type="term" value="P:DNA-templated transcription"/>
    <property type="evidence" value="ECO:0007669"/>
    <property type="project" value="TreeGrafter"/>
</dbReference>
<dbReference type="Gene3D" id="3.40.190.290">
    <property type="match status" value="1"/>
</dbReference>
<dbReference type="GO" id="GO:0043565">
    <property type="term" value="F:sequence-specific DNA binding"/>
    <property type="evidence" value="ECO:0007669"/>
    <property type="project" value="TreeGrafter"/>
</dbReference>
<evidence type="ECO:0000256" key="3">
    <source>
        <dbReference type="ARBA" id="ARBA00023125"/>
    </source>
</evidence>
<dbReference type="GO" id="GO:0003700">
    <property type="term" value="F:DNA-binding transcription factor activity"/>
    <property type="evidence" value="ECO:0007669"/>
    <property type="project" value="InterPro"/>
</dbReference>
<comment type="caution">
    <text evidence="6">The sequence shown here is derived from an EMBL/GenBank/DDBJ whole genome shotgun (WGS) entry which is preliminary data.</text>
</comment>
<name>A0A2S9QJ20_9HYPH</name>
<keyword evidence="3" id="KW-0238">DNA-binding</keyword>
<reference evidence="6 7" key="1">
    <citation type="submission" date="2018-02" db="EMBL/GenBank/DDBJ databases">
        <title>Whole genome sequencing of endophytic bacterium.</title>
        <authorList>
            <person name="Eedara R."/>
            <person name="Podile A.R."/>
        </authorList>
    </citation>
    <scope>NUCLEOTIDE SEQUENCE [LARGE SCALE GENOMIC DNA]</scope>
    <source>
        <strain evidence="6 7">RP1T</strain>
    </source>
</reference>
<dbReference type="SUPFAM" id="SSF53850">
    <property type="entry name" value="Periplasmic binding protein-like II"/>
    <property type="match status" value="1"/>
</dbReference>
<dbReference type="PANTHER" id="PTHR30537:SF68">
    <property type="entry name" value="TRANSCRIPTIONAL REGULATOR-RELATED"/>
    <property type="match status" value="1"/>
</dbReference>
<accession>A0A2S9QJ20</accession>
<dbReference type="Pfam" id="PF03466">
    <property type="entry name" value="LysR_substrate"/>
    <property type="match status" value="1"/>
</dbReference>
<keyword evidence="7" id="KW-1185">Reference proteome</keyword>
<sequence length="332" mass="37086">MRGVTMIYEDMAIFAAVVETAGFAAASRRLRMSKSTVSHRVAELEARLGARLLHRNTRTVRPTDIGLSYYERCVRILAEIEAAEAEVRDQQGQPTGVLRLCLPIELGMHIIGPAIARYRRENSQVDIDVEVTSRHIDLIEERFDLAFRVGILADSRLIARKFLTVPRGAYASPDYVAARGAPNRPADLAEHDCLHFYSPYVPADWTFFRGGEQAIVSPHVVVRMNNLTMLRDMALEGQGIAVLPRYMCASALRKGTLVPLLPEWQPPGADVYALYPSGRHLPLKLRSFLKFIERQLRATARQIVEMADVSLDIEDRIPAGPAGTVSLRRTEG</sequence>
<keyword evidence="4" id="KW-0804">Transcription</keyword>
<evidence type="ECO:0000256" key="2">
    <source>
        <dbReference type="ARBA" id="ARBA00023015"/>
    </source>
</evidence>
<dbReference type="AlphaFoldDB" id="A0A2S9QJ20"/>
<keyword evidence="2" id="KW-0805">Transcription regulation</keyword>
<dbReference type="CDD" id="cd08422">
    <property type="entry name" value="PBP2_CrgA_like"/>
    <property type="match status" value="1"/>
</dbReference>
<feature type="domain" description="HTH lysR-type" evidence="5">
    <location>
        <begin position="6"/>
        <end position="63"/>
    </location>
</feature>
<protein>
    <submittedName>
        <fullName evidence="6">LysR family transcriptional regulator</fullName>
    </submittedName>
</protein>
<dbReference type="InterPro" id="IPR058163">
    <property type="entry name" value="LysR-type_TF_proteobact-type"/>
</dbReference>
<dbReference type="InterPro" id="IPR000847">
    <property type="entry name" value="LysR_HTH_N"/>
</dbReference>
<dbReference type="Pfam" id="PF00126">
    <property type="entry name" value="HTH_1"/>
    <property type="match status" value="1"/>
</dbReference>
<evidence type="ECO:0000313" key="6">
    <source>
        <dbReference type="EMBL" id="PRH89344.1"/>
    </source>
</evidence>
<dbReference type="OrthoDB" id="9813056at2"/>
<gene>
    <name evidence="6" type="ORF">C5L14_01775</name>
</gene>
<evidence type="ECO:0000313" key="7">
    <source>
        <dbReference type="Proteomes" id="UP000237682"/>
    </source>
</evidence>
<dbReference type="Proteomes" id="UP000237682">
    <property type="component" value="Unassembled WGS sequence"/>
</dbReference>
<proteinExistence type="inferred from homology"/>
<organism evidence="6 7">
    <name type="scientific">Labrys okinawensis</name>
    <dbReference type="NCBI Taxonomy" id="346911"/>
    <lineage>
        <taxon>Bacteria</taxon>
        <taxon>Pseudomonadati</taxon>
        <taxon>Pseudomonadota</taxon>
        <taxon>Alphaproteobacteria</taxon>
        <taxon>Hyphomicrobiales</taxon>
        <taxon>Xanthobacteraceae</taxon>
        <taxon>Labrys</taxon>
    </lineage>
</organism>
<evidence type="ECO:0000256" key="1">
    <source>
        <dbReference type="ARBA" id="ARBA00009437"/>
    </source>
</evidence>
<dbReference type="FunFam" id="1.10.10.10:FF:000001">
    <property type="entry name" value="LysR family transcriptional regulator"/>
    <property type="match status" value="1"/>
</dbReference>
<dbReference type="PANTHER" id="PTHR30537">
    <property type="entry name" value="HTH-TYPE TRANSCRIPTIONAL REGULATOR"/>
    <property type="match status" value="1"/>
</dbReference>
<evidence type="ECO:0000259" key="5">
    <source>
        <dbReference type="PROSITE" id="PS50931"/>
    </source>
</evidence>
<dbReference type="PROSITE" id="PS50931">
    <property type="entry name" value="HTH_LYSR"/>
    <property type="match status" value="1"/>
</dbReference>
<comment type="similarity">
    <text evidence="1">Belongs to the LysR transcriptional regulatory family.</text>
</comment>